<accession>A0A9E2P2B5</accession>
<evidence type="ECO:0000313" key="3">
    <source>
        <dbReference type="Proteomes" id="UP000823865"/>
    </source>
</evidence>
<protein>
    <submittedName>
        <fullName evidence="2">Sel1 repeat family protein</fullName>
    </submittedName>
</protein>
<dbReference type="EMBL" id="JAHLFU010000262">
    <property type="protein sequence ID" value="MBU3854643.1"/>
    <property type="molecule type" value="Genomic_DNA"/>
</dbReference>
<dbReference type="InterPro" id="IPR006597">
    <property type="entry name" value="Sel1-like"/>
</dbReference>
<dbReference type="InterPro" id="IPR050767">
    <property type="entry name" value="Sel1_AlgK"/>
</dbReference>
<proteinExistence type="predicted"/>
<dbReference type="Pfam" id="PF08238">
    <property type="entry name" value="Sel1"/>
    <property type="match status" value="11"/>
</dbReference>
<comment type="caution">
    <text evidence="2">The sequence shown here is derived from an EMBL/GenBank/DDBJ whole genome shotgun (WGS) entry which is preliminary data.</text>
</comment>
<dbReference type="Proteomes" id="UP000823865">
    <property type="component" value="Unassembled WGS sequence"/>
</dbReference>
<dbReference type="InterPro" id="IPR011990">
    <property type="entry name" value="TPR-like_helical_dom_sf"/>
</dbReference>
<dbReference type="PANTHER" id="PTHR11102:SF160">
    <property type="entry name" value="ERAD-ASSOCIATED E3 UBIQUITIN-PROTEIN LIGASE COMPONENT HRD3"/>
    <property type="match status" value="1"/>
</dbReference>
<sequence>MKKLFIAIGVAVVTAITPFNLFAQQTIEEATDSIKHILVQAKAGDAEAQNEVGGWYYRGRHVKQNYEEALQWWAKSARQGNIYAIGNMALCYQTGHGIEADSVKALALYGKSIEKGNSVLFDQNVKLADNGNLFSNVLVALCYQKGLGVEKEINKAVTFFARAAKNNSVDAQRELALAYLNGRKPAEAFKWFKVGADNGDLSCIFYCGKLLLEGMGVQQDKKGGANYLLEAANAGFPQAMYYVGSCYMDGNGLVRNPEQGITWYQSAAGKGVGKAQWALANCYLHGKGVVVNYDQAMYWFAESVVKGHKRAFRRLVSDSIPDSPFIAYLRGMKAYAAKDFEEALKQFKSVEKAKNVEGKTMQGVILCNSAYEKYNLKKGIKLLSSAAESNPQAMYLLAGLYEAGKGVEKNMATSLSFFTRSAEAGYAPAECALADIYYEGRGTEQDYSMAVKWYSKADEQGQLNKNAAERYASCYENGWGGLEMDKSRAESIREKDYSNHIAGLLENI</sequence>
<dbReference type="SMART" id="SM00671">
    <property type="entry name" value="SEL1"/>
    <property type="match status" value="9"/>
</dbReference>
<feature type="chain" id="PRO_5039028953" evidence="1">
    <location>
        <begin position="24"/>
        <end position="508"/>
    </location>
</feature>
<feature type="signal peptide" evidence="1">
    <location>
        <begin position="1"/>
        <end position="23"/>
    </location>
</feature>
<evidence type="ECO:0000313" key="2">
    <source>
        <dbReference type="EMBL" id="MBU3854643.1"/>
    </source>
</evidence>
<dbReference type="Gene3D" id="1.25.40.10">
    <property type="entry name" value="Tetratricopeptide repeat domain"/>
    <property type="match status" value="3"/>
</dbReference>
<reference evidence="2" key="1">
    <citation type="journal article" date="2021" name="PeerJ">
        <title>Extensive microbial diversity within the chicken gut microbiome revealed by metagenomics and culture.</title>
        <authorList>
            <person name="Gilroy R."/>
            <person name="Ravi A."/>
            <person name="Getino M."/>
            <person name="Pursley I."/>
            <person name="Horton D.L."/>
            <person name="Alikhan N.F."/>
            <person name="Baker D."/>
            <person name="Gharbi K."/>
            <person name="Hall N."/>
            <person name="Watson M."/>
            <person name="Adriaenssens E.M."/>
            <person name="Foster-Nyarko E."/>
            <person name="Jarju S."/>
            <person name="Secka A."/>
            <person name="Antonio M."/>
            <person name="Oren A."/>
            <person name="Chaudhuri R.R."/>
            <person name="La Ragione R."/>
            <person name="Hildebrand F."/>
            <person name="Pallen M.J."/>
        </authorList>
    </citation>
    <scope>NUCLEOTIDE SEQUENCE</scope>
    <source>
        <strain evidence="2">G3-2149</strain>
    </source>
</reference>
<dbReference type="SUPFAM" id="SSF81901">
    <property type="entry name" value="HCP-like"/>
    <property type="match status" value="3"/>
</dbReference>
<gene>
    <name evidence="2" type="ORF">H9789_12675</name>
</gene>
<dbReference type="AlphaFoldDB" id="A0A9E2P2B5"/>
<keyword evidence="1" id="KW-0732">Signal</keyword>
<evidence type="ECO:0000256" key="1">
    <source>
        <dbReference type="SAM" id="SignalP"/>
    </source>
</evidence>
<name>A0A9E2P2B5_9BACT</name>
<dbReference type="PANTHER" id="PTHR11102">
    <property type="entry name" value="SEL-1-LIKE PROTEIN"/>
    <property type="match status" value="1"/>
</dbReference>
<reference evidence="2" key="2">
    <citation type="submission" date="2021-04" db="EMBL/GenBank/DDBJ databases">
        <authorList>
            <person name="Gilroy R."/>
        </authorList>
    </citation>
    <scope>NUCLEOTIDE SEQUENCE</scope>
    <source>
        <strain evidence="2">G3-2149</strain>
    </source>
</reference>
<organism evidence="2 3">
    <name type="scientific">Candidatus Paraprevotella stercoravium</name>
    <dbReference type="NCBI Taxonomy" id="2838725"/>
    <lineage>
        <taxon>Bacteria</taxon>
        <taxon>Pseudomonadati</taxon>
        <taxon>Bacteroidota</taxon>
        <taxon>Bacteroidia</taxon>
        <taxon>Bacteroidales</taxon>
        <taxon>Prevotellaceae</taxon>
        <taxon>Paraprevotella</taxon>
    </lineage>
</organism>